<dbReference type="Proteomes" id="UP001054945">
    <property type="component" value="Unassembled WGS sequence"/>
</dbReference>
<feature type="region of interest" description="Disordered" evidence="1">
    <location>
        <begin position="172"/>
        <end position="194"/>
    </location>
</feature>
<comment type="caution">
    <text evidence="2">The sequence shown here is derived from an EMBL/GenBank/DDBJ whole genome shotgun (WGS) entry which is preliminary data.</text>
</comment>
<name>A0AAV4VM25_CAEEX</name>
<reference evidence="2 3" key="1">
    <citation type="submission" date="2021-06" db="EMBL/GenBank/DDBJ databases">
        <title>Caerostris extrusa draft genome.</title>
        <authorList>
            <person name="Kono N."/>
            <person name="Arakawa K."/>
        </authorList>
    </citation>
    <scope>NUCLEOTIDE SEQUENCE [LARGE SCALE GENOMIC DNA]</scope>
</reference>
<accession>A0AAV4VM25</accession>
<gene>
    <name evidence="2" type="ORF">CEXT_62991</name>
</gene>
<evidence type="ECO:0000313" key="3">
    <source>
        <dbReference type="Proteomes" id="UP001054945"/>
    </source>
</evidence>
<proteinExistence type="predicted"/>
<sequence length="228" mass="25145">MKSCTQALQRCPTSAEPQCLIRPLNSPCRTYMLFATEGENRTTIELAKKNCLIRSRGRSESDLHSGLHEVQPHGQGLPHEDVGVVRGLEGLLQLLQLPPVEVGPRPPPLALAAASRTGVVLAVRVSCNTKQNNDVTTTTMVIRNNPKENTFEDEVETFPEILDHPVSSVSLRLPPFTSPPPPRSSSVSATPSGDYQIEKGRNVFRLAERKTFPEMVCICVLREAICRR</sequence>
<dbReference type="EMBL" id="BPLR01014770">
    <property type="protein sequence ID" value="GIY71231.1"/>
    <property type="molecule type" value="Genomic_DNA"/>
</dbReference>
<organism evidence="2 3">
    <name type="scientific">Caerostris extrusa</name>
    <name type="common">Bark spider</name>
    <name type="synonym">Caerostris bankana</name>
    <dbReference type="NCBI Taxonomy" id="172846"/>
    <lineage>
        <taxon>Eukaryota</taxon>
        <taxon>Metazoa</taxon>
        <taxon>Ecdysozoa</taxon>
        <taxon>Arthropoda</taxon>
        <taxon>Chelicerata</taxon>
        <taxon>Arachnida</taxon>
        <taxon>Araneae</taxon>
        <taxon>Araneomorphae</taxon>
        <taxon>Entelegynae</taxon>
        <taxon>Araneoidea</taxon>
        <taxon>Araneidae</taxon>
        <taxon>Caerostris</taxon>
    </lineage>
</organism>
<evidence type="ECO:0000256" key="1">
    <source>
        <dbReference type="SAM" id="MobiDB-lite"/>
    </source>
</evidence>
<protein>
    <submittedName>
        <fullName evidence="2">Uncharacterized protein</fullName>
    </submittedName>
</protein>
<dbReference type="AlphaFoldDB" id="A0AAV4VM25"/>
<evidence type="ECO:0000313" key="2">
    <source>
        <dbReference type="EMBL" id="GIY71231.1"/>
    </source>
</evidence>
<keyword evidence="3" id="KW-1185">Reference proteome</keyword>